<dbReference type="InterPro" id="IPR042099">
    <property type="entry name" value="ANL_N_sf"/>
</dbReference>
<protein>
    <recommendedName>
        <fullName evidence="1">AMP-dependent synthetase/ligase domain-containing protein</fullName>
    </recommendedName>
</protein>
<accession>A0AAE1AAB6</accession>
<dbReference type="PROSITE" id="PS00455">
    <property type="entry name" value="AMP_BINDING"/>
    <property type="match status" value="1"/>
</dbReference>
<dbReference type="InterPro" id="IPR045851">
    <property type="entry name" value="AMP-bd_C_sf"/>
</dbReference>
<feature type="domain" description="AMP-dependent synthetase/ligase" evidence="1">
    <location>
        <begin position="27"/>
        <end position="400"/>
    </location>
</feature>
<keyword evidence="3" id="KW-1185">Reference proteome</keyword>
<dbReference type="Gene3D" id="3.40.50.12780">
    <property type="entry name" value="N-terminal domain of ligase-like"/>
    <property type="match status" value="1"/>
</dbReference>
<name>A0AAE1AAB6_9GAST</name>
<comment type="caution">
    <text evidence="2">The sequence shown here is derived from an EMBL/GenBank/DDBJ whole genome shotgun (WGS) entry which is preliminary data.</text>
</comment>
<dbReference type="Pfam" id="PF00501">
    <property type="entry name" value="AMP-binding"/>
    <property type="match status" value="1"/>
</dbReference>
<dbReference type="Proteomes" id="UP001283361">
    <property type="component" value="Unassembled WGS sequence"/>
</dbReference>
<dbReference type="AlphaFoldDB" id="A0AAE1AAB6"/>
<evidence type="ECO:0000313" key="3">
    <source>
        <dbReference type="Proteomes" id="UP001283361"/>
    </source>
</evidence>
<sequence>MDNDKVTVPGNTITELIQHWGCGPGNNTPAFVSVDSRGTRRQISRSEVMHFSKRFAERLRMLGIQKGHIVCNTLPNSLERVVCEFGILFAGASSMNGQLLRSDGEDFLESLRISRCIAVITDPTLLKGAWGILSKEVPLGSVDCVESEILPHLQRVIFCQRNESDPKQDFLYSLQDTFLPEFSANVNATDLATVMTTSGSTGYSKLVKLTHSNICHFGIQVKAIEDLTPGTHFINCAPMGWAGGYPQWYLSCGVTRYFVDMHGGHIENLSYLIWRTIVEEKIEYGFLSPMYVSAICSNQSLWQDASWKPRTLCLAGQPVKQSHLEIIGKLCESVDINYGATECNLITTHRIRDPSQFTDTCAGYPGYGVQIKIVDQYRNELPQGETGEVLLRTPSLCSGYMSDESANRKAFTEEGWFCTDDSGYFGQDGKLYLQGRQSDSIHRGAYILYPSWLENKLKVVPGIKDVIVVPVPDPVLHNEICACVVVDGLKGIVAGNIEDDESSSLPVIDDSLNNLDDVDSSQVRSKSHMSNSLQENQPKEVFSSVINQGEQSQKTFDKIRVQGQSKSLSTSYNKTQVKAITDDKGPMPSHYSEPQQNVDLEQLEKQLRKYADSIEVLHKSDAMRLVPKYYVFMDKYPLTDTGKTSRKEIKIMAASALHLS</sequence>
<dbReference type="GO" id="GO:0016405">
    <property type="term" value="F:CoA-ligase activity"/>
    <property type="evidence" value="ECO:0007669"/>
    <property type="project" value="TreeGrafter"/>
</dbReference>
<evidence type="ECO:0000313" key="2">
    <source>
        <dbReference type="EMBL" id="KAK3784194.1"/>
    </source>
</evidence>
<dbReference type="SUPFAM" id="SSF56801">
    <property type="entry name" value="Acetyl-CoA synthetase-like"/>
    <property type="match status" value="1"/>
</dbReference>
<proteinExistence type="predicted"/>
<dbReference type="PANTHER" id="PTHR24096">
    <property type="entry name" value="LONG-CHAIN-FATTY-ACID--COA LIGASE"/>
    <property type="match status" value="1"/>
</dbReference>
<evidence type="ECO:0000259" key="1">
    <source>
        <dbReference type="Pfam" id="PF00501"/>
    </source>
</evidence>
<dbReference type="EMBL" id="JAWDGP010002302">
    <property type="protein sequence ID" value="KAK3784194.1"/>
    <property type="molecule type" value="Genomic_DNA"/>
</dbReference>
<dbReference type="InterPro" id="IPR000873">
    <property type="entry name" value="AMP-dep_synth/lig_dom"/>
</dbReference>
<organism evidence="2 3">
    <name type="scientific">Elysia crispata</name>
    <name type="common">lettuce slug</name>
    <dbReference type="NCBI Taxonomy" id="231223"/>
    <lineage>
        <taxon>Eukaryota</taxon>
        <taxon>Metazoa</taxon>
        <taxon>Spiralia</taxon>
        <taxon>Lophotrochozoa</taxon>
        <taxon>Mollusca</taxon>
        <taxon>Gastropoda</taxon>
        <taxon>Heterobranchia</taxon>
        <taxon>Euthyneura</taxon>
        <taxon>Panpulmonata</taxon>
        <taxon>Sacoglossa</taxon>
        <taxon>Placobranchoidea</taxon>
        <taxon>Plakobranchidae</taxon>
        <taxon>Elysia</taxon>
    </lineage>
</organism>
<gene>
    <name evidence="2" type="ORF">RRG08_001502</name>
</gene>
<dbReference type="Gene3D" id="3.30.300.30">
    <property type="match status" value="2"/>
</dbReference>
<dbReference type="InterPro" id="IPR020845">
    <property type="entry name" value="AMP-binding_CS"/>
</dbReference>
<reference evidence="2" key="1">
    <citation type="journal article" date="2023" name="G3 (Bethesda)">
        <title>A reference genome for the long-term kleptoplast-retaining sea slug Elysia crispata morphotype clarki.</title>
        <authorList>
            <person name="Eastman K.E."/>
            <person name="Pendleton A.L."/>
            <person name="Shaikh M.A."/>
            <person name="Suttiyut T."/>
            <person name="Ogas R."/>
            <person name="Tomko P."/>
            <person name="Gavelis G."/>
            <person name="Widhalm J.R."/>
            <person name="Wisecaver J.H."/>
        </authorList>
    </citation>
    <scope>NUCLEOTIDE SEQUENCE</scope>
    <source>
        <strain evidence="2">ECLA1</strain>
    </source>
</reference>